<dbReference type="KEGG" id="rfr:Rfer_0150"/>
<dbReference type="Gene3D" id="1.25.40.290">
    <property type="entry name" value="ARM repeat domains"/>
    <property type="match status" value="1"/>
</dbReference>
<dbReference type="RefSeq" id="WP_011462483.1">
    <property type="nucleotide sequence ID" value="NC_007908.1"/>
</dbReference>
<dbReference type="eggNOG" id="COG4335">
    <property type="taxonomic scope" value="Bacteria"/>
</dbReference>
<organism evidence="1 2">
    <name type="scientific">Albidiferax ferrireducens (strain ATCC BAA-621 / DSM 15236 / T118)</name>
    <name type="common">Rhodoferax ferrireducens</name>
    <dbReference type="NCBI Taxonomy" id="338969"/>
    <lineage>
        <taxon>Bacteria</taxon>
        <taxon>Pseudomonadati</taxon>
        <taxon>Pseudomonadota</taxon>
        <taxon>Betaproteobacteria</taxon>
        <taxon>Burkholderiales</taxon>
        <taxon>Comamonadaceae</taxon>
        <taxon>Rhodoferax</taxon>
    </lineage>
</organism>
<dbReference type="InterPro" id="IPR016024">
    <property type="entry name" value="ARM-type_fold"/>
</dbReference>
<sequence length="371" mass="41614">MAEPLKTQFGTEVPVRIAAMISRAWHAFDQDAFLKDALDGYTSLELMPRGRWIAQALHRHLPQDYEVALAVLMDSIGPKLDGTEDFGMASFFYLPHTCFVAAFGLDHFEVSMRAQYELTQRFTAEFSIRPFLERHPQATLSRLKDWASDPSPHVRRLVSEGTRPRLPWALRLRAFQQDPQPVLALLELLKDDPELYVRRSVANSLNDIGKDHPLLLVETARRWLVDAPDERRWLVQHALRSAVKRGEAGALGVLGFGVSAMVSVSGARIAPQRVVMGGAVTIAFDVCNTESRPQRALVDLRVHFVKANGKSSPKVFKLKVLDLQQQTTVRLSKTISLVVMTTRKHYPGVHQVDVVINGTTQALGQFELAHD</sequence>
<protein>
    <submittedName>
        <fullName evidence="1">Putative DNA alkylation repair enzyme</fullName>
    </submittedName>
</protein>
<dbReference type="Proteomes" id="UP000008332">
    <property type="component" value="Chromosome"/>
</dbReference>
<dbReference type="EMBL" id="CP000267">
    <property type="protein sequence ID" value="ABD67910.1"/>
    <property type="molecule type" value="Genomic_DNA"/>
</dbReference>
<dbReference type="HOGENOM" id="CLU_064289_0_0_4"/>
<keyword evidence="2" id="KW-1185">Reference proteome</keyword>
<name>Q222Z3_ALBFT</name>
<proteinExistence type="predicted"/>
<evidence type="ECO:0000313" key="2">
    <source>
        <dbReference type="Proteomes" id="UP000008332"/>
    </source>
</evidence>
<dbReference type="OrthoDB" id="9797162at2"/>
<accession>Q222Z3</accession>
<dbReference type="SUPFAM" id="SSF48371">
    <property type="entry name" value="ARM repeat"/>
    <property type="match status" value="1"/>
</dbReference>
<evidence type="ECO:0000313" key="1">
    <source>
        <dbReference type="EMBL" id="ABD67910.1"/>
    </source>
</evidence>
<dbReference type="AlphaFoldDB" id="Q222Z3"/>
<gene>
    <name evidence="1" type="ordered locus">Rfer_0150</name>
</gene>
<dbReference type="STRING" id="338969.Rfer_0150"/>
<reference evidence="2" key="1">
    <citation type="submission" date="2006-02" db="EMBL/GenBank/DDBJ databases">
        <title>Complete sequence of chromosome of Rhodoferax ferrireducens DSM 15236.</title>
        <authorList>
            <person name="Copeland A."/>
            <person name="Lucas S."/>
            <person name="Lapidus A."/>
            <person name="Barry K."/>
            <person name="Detter J.C."/>
            <person name="Glavina del Rio T."/>
            <person name="Hammon N."/>
            <person name="Israni S."/>
            <person name="Pitluck S."/>
            <person name="Brettin T."/>
            <person name="Bruce D."/>
            <person name="Han C."/>
            <person name="Tapia R."/>
            <person name="Gilna P."/>
            <person name="Kiss H."/>
            <person name="Schmutz J."/>
            <person name="Larimer F."/>
            <person name="Land M."/>
            <person name="Kyrpides N."/>
            <person name="Ivanova N."/>
            <person name="Richardson P."/>
        </authorList>
    </citation>
    <scope>NUCLEOTIDE SEQUENCE [LARGE SCALE GENOMIC DNA]</scope>
    <source>
        <strain evidence="2">ATCC BAA-621 / DSM 15236 / T118</strain>
    </source>
</reference>